<evidence type="ECO:0000256" key="11">
    <source>
        <dbReference type="ARBA" id="ARBA00048212"/>
    </source>
</evidence>
<evidence type="ECO:0000256" key="13">
    <source>
        <dbReference type="ARBA" id="ARBA00049229"/>
    </source>
</evidence>
<keyword evidence="16" id="KW-0456">Lyase</keyword>
<dbReference type="OrthoDB" id="9809239at2"/>
<keyword evidence="10" id="KW-0100">Branched-chain amino acid biosynthesis</keyword>
<evidence type="ECO:0000256" key="10">
    <source>
        <dbReference type="ARBA" id="ARBA00023304"/>
    </source>
</evidence>
<evidence type="ECO:0000256" key="9">
    <source>
        <dbReference type="ARBA" id="ARBA00022898"/>
    </source>
</evidence>
<comment type="pathway">
    <text evidence="4">Amino-acid biosynthesis; L-valine biosynthesis; L-valine from pyruvate: step 4/4.</text>
</comment>
<comment type="similarity">
    <text evidence="6 14">Belongs to the class-IV pyridoxal-phosphate-dependent aminotransferase family.</text>
</comment>
<evidence type="ECO:0000256" key="6">
    <source>
        <dbReference type="ARBA" id="ARBA00009320"/>
    </source>
</evidence>
<organism evidence="16 17">
    <name type="scientific">Mesorhizobium qingshengii</name>
    <dbReference type="NCBI Taxonomy" id="1165689"/>
    <lineage>
        <taxon>Bacteria</taxon>
        <taxon>Pseudomonadati</taxon>
        <taxon>Pseudomonadota</taxon>
        <taxon>Alphaproteobacteria</taxon>
        <taxon>Hyphomicrobiales</taxon>
        <taxon>Phyllobacteriaceae</taxon>
        <taxon>Mesorhizobium</taxon>
    </lineage>
</organism>
<dbReference type="InterPro" id="IPR018300">
    <property type="entry name" value="Aminotrans_IV_CS"/>
</dbReference>
<evidence type="ECO:0000256" key="12">
    <source>
        <dbReference type="ARBA" id="ARBA00048798"/>
    </source>
</evidence>
<evidence type="ECO:0000256" key="8">
    <source>
        <dbReference type="ARBA" id="ARBA00014472"/>
    </source>
</evidence>
<dbReference type="PANTHER" id="PTHR42743">
    <property type="entry name" value="AMINO-ACID AMINOTRANSFERASE"/>
    <property type="match status" value="1"/>
</dbReference>
<dbReference type="NCBIfam" id="NF005731">
    <property type="entry name" value="PRK07546.1-5"/>
    <property type="match status" value="1"/>
</dbReference>
<evidence type="ECO:0000313" key="16">
    <source>
        <dbReference type="EMBL" id="SDA70740.1"/>
    </source>
</evidence>
<dbReference type="AlphaFoldDB" id="A0A1G5XKN9"/>
<dbReference type="Gene3D" id="3.20.10.10">
    <property type="entry name" value="D-amino Acid Aminotransferase, subunit A, domain 2"/>
    <property type="match status" value="1"/>
</dbReference>
<name>A0A1G5XKN9_9HYPH</name>
<dbReference type="InterPro" id="IPR043132">
    <property type="entry name" value="BCAT-like_C"/>
</dbReference>
<comment type="cofactor">
    <cofactor evidence="1 15">
        <name>pyridoxal 5'-phosphate</name>
        <dbReference type="ChEBI" id="CHEBI:597326"/>
    </cofactor>
</comment>
<dbReference type="Proteomes" id="UP000198588">
    <property type="component" value="Unassembled WGS sequence"/>
</dbReference>
<gene>
    <name evidence="16" type="ORF">SAMN02927914_02386</name>
</gene>
<dbReference type="GO" id="GO:0009082">
    <property type="term" value="P:branched-chain amino acid biosynthetic process"/>
    <property type="evidence" value="ECO:0007669"/>
    <property type="project" value="UniProtKB-KW"/>
</dbReference>
<accession>A0A1G5XKN9</accession>
<dbReference type="NCBIfam" id="NF005729">
    <property type="entry name" value="PRK07546.1-3"/>
    <property type="match status" value="1"/>
</dbReference>
<dbReference type="PROSITE" id="PS00770">
    <property type="entry name" value="AA_TRANSFER_CLASS_4"/>
    <property type="match status" value="1"/>
</dbReference>
<evidence type="ECO:0000256" key="2">
    <source>
        <dbReference type="ARBA" id="ARBA00003109"/>
    </source>
</evidence>
<evidence type="ECO:0000256" key="7">
    <source>
        <dbReference type="ARBA" id="ARBA00013053"/>
    </source>
</evidence>
<evidence type="ECO:0000313" key="17">
    <source>
        <dbReference type="Proteomes" id="UP000198588"/>
    </source>
</evidence>
<evidence type="ECO:0000256" key="14">
    <source>
        <dbReference type="RuleBase" id="RU004106"/>
    </source>
</evidence>
<comment type="function">
    <text evidence="2">Acts on leucine, isoleucine and valine.</text>
</comment>
<dbReference type="Gene3D" id="3.30.470.10">
    <property type="match status" value="1"/>
</dbReference>
<evidence type="ECO:0000256" key="3">
    <source>
        <dbReference type="ARBA" id="ARBA00004824"/>
    </source>
</evidence>
<dbReference type="InterPro" id="IPR001544">
    <property type="entry name" value="Aminotrans_IV"/>
</dbReference>
<dbReference type="Pfam" id="PF01063">
    <property type="entry name" value="Aminotran_4"/>
    <property type="match status" value="1"/>
</dbReference>
<sequence length="220" mass="24135">MSLESALRDGNAANFDLIETMRWEPGSGFLRFERHLARLYGSAAELGFRHDPGKVGEALSSAVNRSGIALRTRLVLSRDGEVSASAQPYEPLAANKVWVLRLARTRLDSHDMLLRHKTSRRQVYSHARAEYLITQADEVLLANERGEICEGTITNVFADLGDGMLATPRLDCGLLPGVLRAELLDEGRAHEAIYSLADLQSAKALFVGNSLRGLIPARLA</sequence>
<dbReference type="EC" id="2.6.1.42" evidence="7"/>
<evidence type="ECO:0000256" key="15">
    <source>
        <dbReference type="RuleBase" id="RU004516"/>
    </source>
</evidence>
<dbReference type="InterPro" id="IPR036038">
    <property type="entry name" value="Aminotransferase-like"/>
</dbReference>
<dbReference type="GO" id="GO:0004084">
    <property type="term" value="F:branched-chain-amino-acid transaminase activity"/>
    <property type="evidence" value="ECO:0007669"/>
    <property type="project" value="UniProtKB-EC"/>
</dbReference>
<dbReference type="GO" id="GO:0016829">
    <property type="term" value="F:lyase activity"/>
    <property type="evidence" value="ECO:0007669"/>
    <property type="project" value="UniProtKB-KW"/>
</dbReference>
<evidence type="ECO:0000256" key="1">
    <source>
        <dbReference type="ARBA" id="ARBA00001933"/>
    </source>
</evidence>
<evidence type="ECO:0000256" key="4">
    <source>
        <dbReference type="ARBA" id="ARBA00004931"/>
    </source>
</evidence>
<dbReference type="RefSeq" id="WP_091578066.1">
    <property type="nucleotide sequence ID" value="NZ_FMXM01000006.1"/>
</dbReference>
<dbReference type="STRING" id="1165689.SAMN02927914_02386"/>
<dbReference type="PANTHER" id="PTHR42743:SF11">
    <property type="entry name" value="AMINODEOXYCHORISMATE LYASE"/>
    <property type="match status" value="1"/>
</dbReference>
<proteinExistence type="inferred from homology"/>
<comment type="catalytic activity">
    <reaction evidence="11">
        <text>L-valine + 2-oxoglutarate = 3-methyl-2-oxobutanoate + L-glutamate</text>
        <dbReference type="Rhea" id="RHEA:24813"/>
        <dbReference type="ChEBI" id="CHEBI:11851"/>
        <dbReference type="ChEBI" id="CHEBI:16810"/>
        <dbReference type="ChEBI" id="CHEBI:29985"/>
        <dbReference type="ChEBI" id="CHEBI:57762"/>
        <dbReference type="EC" id="2.6.1.42"/>
    </reaction>
</comment>
<comment type="catalytic activity">
    <reaction evidence="12">
        <text>L-isoleucine + 2-oxoglutarate = (S)-3-methyl-2-oxopentanoate + L-glutamate</text>
        <dbReference type="Rhea" id="RHEA:24801"/>
        <dbReference type="ChEBI" id="CHEBI:16810"/>
        <dbReference type="ChEBI" id="CHEBI:29985"/>
        <dbReference type="ChEBI" id="CHEBI:35146"/>
        <dbReference type="ChEBI" id="CHEBI:58045"/>
        <dbReference type="EC" id="2.6.1.42"/>
    </reaction>
</comment>
<dbReference type="SUPFAM" id="SSF56752">
    <property type="entry name" value="D-aminoacid aminotransferase-like PLP-dependent enzymes"/>
    <property type="match status" value="1"/>
</dbReference>
<reference evidence="16 17" key="1">
    <citation type="submission" date="2016-10" db="EMBL/GenBank/DDBJ databases">
        <authorList>
            <person name="de Groot N.N."/>
        </authorList>
    </citation>
    <scope>NUCLEOTIDE SEQUENCE [LARGE SCALE GENOMIC DNA]</scope>
    <source>
        <strain evidence="16 17">CGMCC 1.12097</strain>
    </source>
</reference>
<comment type="catalytic activity">
    <reaction evidence="13">
        <text>L-leucine + 2-oxoglutarate = 4-methyl-2-oxopentanoate + L-glutamate</text>
        <dbReference type="Rhea" id="RHEA:18321"/>
        <dbReference type="ChEBI" id="CHEBI:16810"/>
        <dbReference type="ChEBI" id="CHEBI:17865"/>
        <dbReference type="ChEBI" id="CHEBI:29985"/>
        <dbReference type="ChEBI" id="CHEBI:57427"/>
        <dbReference type="EC" id="2.6.1.42"/>
    </reaction>
</comment>
<comment type="pathway">
    <text evidence="5">Amino-acid biosynthesis; L-leucine biosynthesis; L-leucine from 3-methyl-2-oxobutanoate: step 4/4.</text>
</comment>
<dbReference type="InterPro" id="IPR043131">
    <property type="entry name" value="BCAT-like_N"/>
</dbReference>
<keyword evidence="10" id="KW-0028">Amino-acid biosynthesis</keyword>
<comment type="pathway">
    <text evidence="3">Amino-acid biosynthesis; L-isoleucine biosynthesis; L-isoleucine from 2-oxobutanoate: step 4/4.</text>
</comment>
<keyword evidence="9 15" id="KW-0663">Pyridoxal phosphate</keyword>
<dbReference type="EMBL" id="FMXM01000006">
    <property type="protein sequence ID" value="SDA70740.1"/>
    <property type="molecule type" value="Genomic_DNA"/>
</dbReference>
<protein>
    <recommendedName>
        <fullName evidence="8">Probable branched-chain-amino-acid aminotransferase</fullName>
        <ecNumber evidence="7">2.6.1.42</ecNumber>
    </recommendedName>
</protein>
<evidence type="ECO:0000256" key="5">
    <source>
        <dbReference type="ARBA" id="ARBA00005072"/>
    </source>
</evidence>
<dbReference type="InterPro" id="IPR050571">
    <property type="entry name" value="Class-IV_PLP-Dep_Aminotrnsfr"/>
</dbReference>